<feature type="signal peptide" evidence="2">
    <location>
        <begin position="1"/>
        <end position="24"/>
    </location>
</feature>
<accession>A0A7R9W0E0</accession>
<keyword evidence="2" id="KW-0732">Signal</keyword>
<gene>
    <name evidence="3" type="ORF">CEUR00632_LOCUS20569</name>
</gene>
<feature type="compositionally biased region" description="Pro residues" evidence="1">
    <location>
        <begin position="191"/>
        <end position="209"/>
    </location>
</feature>
<evidence type="ECO:0000256" key="2">
    <source>
        <dbReference type="SAM" id="SignalP"/>
    </source>
</evidence>
<evidence type="ECO:0000313" key="3">
    <source>
        <dbReference type="EMBL" id="CAD8310194.1"/>
    </source>
</evidence>
<evidence type="ECO:0000256" key="1">
    <source>
        <dbReference type="SAM" id="MobiDB-lite"/>
    </source>
</evidence>
<proteinExistence type="predicted"/>
<feature type="region of interest" description="Disordered" evidence="1">
    <location>
        <begin position="189"/>
        <end position="209"/>
    </location>
</feature>
<dbReference type="Gene3D" id="3.50.4.10">
    <property type="entry name" value="Hepatocyte Growth Factor"/>
    <property type="match status" value="1"/>
</dbReference>
<name>A0A7R9W0E0_9CHLO</name>
<organism evidence="3">
    <name type="scientific">Chlamydomonas euryale</name>
    <dbReference type="NCBI Taxonomy" id="1486919"/>
    <lineage>
        <taxon>Eukaryota</taxon>
        <taxon>Viridiplantae</taxon>
        <taxon>Chlorophyta</taxon>
        <taxon>core chlorophytes</taxon>
        <taxon>Chlorophyceae</taxon>
        <taxon>CS clade</taxon>
        <taxon>Chlamydomonadales</taxon>
        <taxon>Chlamydomonadaceae</taxon>
        <taxon>Chlamydomonas</taxon>
    </lineage>
</organism>
<feature type="chain" id="PRO_5031187396" evidence="2">
    <location>
        <begin position="25"/>
        <end position="523"/>
    </location>
</feature>
<reference evidence="3" key="1">
    <citation type="submission" date="2021-01" db="EMBL/GenBank/DDBJ databases">
        <authorList>
            <person name="Corre E."/>
            <person name="Pelletier E."/>
            <person name="Niang G."/>
            <person name="Scheremetjew M."/>
            <person name="Finn R."/>
            <person name="Kale V."/>
            <person name="Holt S."/>
            <person name="Cochrane G."/>
            <person name="Meng A."/>
            <person name="Brown T."/>
            <person name="Cohen L."/>
        </authorList>
    </citation>
    <scope>NUCLEOTIDE SEQUENCE</scope>
    <source>
        <strain evidence="3">CCMP219</strain>
    </source>
</reference>
<dbReference type="EMBL" id="HBEC01044139">
    <property type="protein sequence ID" value="CAD8310194.1"/>
    <property type="molecule type" value="Transcribed_RNA"/>
</dbReference>
<protein>
    <submittedName>
        <fullName evidence="3">Uncharacterized protein</fullName>
    </submittedName>
</protein>
<dbReference type="AlphaFoldDB" id="A0A7R9W0E0"/>
<sequence>MNMYAVTKALALTALLALAGVAQGQEYPAIAGDGCSIQNVPIPGFNPLLLLPVLDTLTSNAQAYGISSECMASATQNLVACLSDLGRLEGCCSSTCAAAINVSLPLLRIDSTRVSNCWACAAARVPVRCHDMLPVAPQSVPEDCIAALTVGTCRMAADGLAVGPVLTPVFSVKRRCIDGVQDTCESIMVPPTTPSPIPSPVPSPVPSPLPVPSPMPTPVPSGSQYPAVVGDGCDIEDVPVPGFDPSTLLPIIETLNENAAAYDIPAECLASTQAQLGACLSDLGLEEGCCSTTCADAVNSISQECYGTLILGVCRMAADGLPVDAVLDPLFNVERRCVSGMLRSCEAFLQMPPVIPSPVPSPVPMPPAPSQTPTTYAYEELGDLDMYGYDLGLKMCRVTYFFCMNQCSDREMCEGFTFVSSGPASGKTDVGGCCYLKTMVRKRRSRPCNSDGDPITPGGNFCQRVHSTRAVMLASRRCAEGFVVAWFTTDSCPCLVALPQVDPSMLSEFTNGNMGATWLKVTA</sequence>